<keyword evidence="3" id="KW-1185">Reference proteome</keyword>
<feature type="domain" description="HTH cro/C1-type" evidence="1">
    <location>
        <begin position="1"/>
        <end position="43"/>
    </location>
</feature>
<dbReference type="Gene3D" id="1.10.260.40">
    <property type="entry name" value="lambda repressor-like DNA-binding domains"/>
    <property type="match status" value="1"/>
</dbReference>
<evidence type="ECO:0000259" key="1">
    <source>
        <dbReference type="PROSITE" id="PS50943"/>
    </source>
</evidence>
<dbReference type="EMBL" id="JAKWJU010000002">
    <property type="protein sequence ID" value="MCH6159155.1"/>
    <property type="molecule type" value="Genomic_DNA"/>
</dbReference>
<gene>
    <name evidence="2" type="ORF">MMA15_01565</name>
</gene>
<dbReference type="Proteomes" id="UP001166784">
    <property type="component" value="Unassembled WGS sequence"/>
</dbReference>
<dbReference type="InterPro" id="IPR001387">
    <property type="entry name" value="Cro/C1-type_HTH"/>
</dbReference>
<accession>A0ABS9SS98</accession>
<evidence type="ECO:0000313" key="3">
    <source>
        <dbReference type="Proteomes" id="UP001166784"/>
    </source>
</evidence>
<dbReference type="InterPro" id="IPR010982">
    <property type="entry name" value="Lambda_DNA-bd_dom_sf"/>
</dbReference>
<sequence length="425" mass="45647">MRLEAGLSLGQLSQHVHYSKAQLSKVERGLKTPSAELARLCDARLRAGGELLSLLPEQPPAKLPAADEERGKEEVWLMHLSADGPSWFQPMGRRQVMAAGAAGAAAAVGLGTSAAAAGPATETGGATLLETARSLFDQYRRLGQTSSPEVVLPALIAQTHSLRELSARTGPRSRDALLRLASRYAEYVGWLVQETGNDAAALWWTDRAVGLAAEGGDTDLAAYALVRRGLITLYRQDGRQTVSLAQQAQGSALPPRIRGLAWQREAQGHALAGDYDACMRCLDRARELLRHEEPQAAAPVLGTTTLADPVSTVTGWCMHDLGRPHKAARILEEQISRIPPHALRARTRYGVRHALAQAMAGEIDHACDLARELLGAASAVQSATIHSDLTRLCRILARHPNSPAVRAISPAINTTLYAGDWRTSL</sequence>
<comment type="caution">
    <text evidence="2">The sequence shown here is derived from an EMBL/GenBank/DDBJ whole genome shotgun (WGS) entry which is preliminary data.</text>
</comment>
<dbReference type="SUPFAM" id="SSF47413">
    <property type="entry name" value="lambda repressor-like DNA-binding domains"/>
    <property type="match status" value="1"/>
</dbReference>
<reference evidence="2" key="2">
    <citation type="journal article" date="2023" name="Int. J. Syst. Evol. Microbiol.">
        <title>Streptomyces marispadix sp. nov., isolated from marine beach sediment of the Northern Coast of Portugal.</title>
        <authorList>
            <person name="dos Santos J.D.N."/>
            <person name="Vitorino I.R."/>
            <person name="Kallscheuer N."/>
            <person name="Srivastava A."/>
            <person name="Krautwurst S."/>
            <person name="Marz M."/>
            <person name="Jogler C."/>
            <person name="Lobo Da Cunha A."/>
            <person name="Catita J."/>
            <person name="Goncalves H."/>
            <person name="Gonzalez I."/>
            <person name="Reyes F."/>
            <person name="Lage O.M."/>
        </authorList>
    </citation>
    <scope>NUCLEOTIDE SEQUENCE</scope>
    <source>
        <strain evidence="2">M600PL45_2</strain>
    </source>
</reference>
<protein>
    <submittedName>
        <fullName evidence="2">Helix-turn-helix domain-containing protein</fullName>
    </submittedName>
</protein>
<organism evidence="2 3">
    <name type="scientific">Streptomyces marispadix</name>
    <dbReference type="NCBI Taxonomy" id="2922868"/>
    <lineage>
        <taxon>Bacteria</taxon>
        <taxon>Bacillati</taxon>
        <taxon>Actinomycetota</taxon>
        <taxon>Actinomycetes</taxon>
        <taxon>Kitasatosporales</taxon>
        <taxon>Streptomycetaceae</taxon>
        <taxon>Streptomyces</taxon>
    </lineage>
</organism>
<dbReference type="PROSITE" id="PS50943">
    <property type="entry name" value="HTH_CROC1"/>
    <property type="match status" value="1"/>
</dbReference>
<dbReference type="InterPro" id="IPR011990">
    <property type="entry name" value="TPR-like_helical_dom_sf"/>
</dbReference>
<dbReference type="CDD" id="cd00093">
    <property type="entry name" value="HTH_XRE"/>
    <property type="match status" value="1"/>
</dbReference>
<dbReference type="Pfam" id="PF13560">
    <property type="entry name" value="HTH_31"/>
    <property type="match status" value="1"/>
</dbReference>
<reference evidence="2" key="1">
    <citation type="submission" date="2022-03" db="EMBL/GenBank/DDBJ databases">
        <authorList>
            <person name="Santos J.D.N."/>
            <person name="Kallscheuer N."/>
            <person name="Jogler C."/>
            <person name="Lage O.M."/>
        </authorList>
    </citation>
    <scope>NUCLEOTIDE SEQUENCE</scope>
    <source>
        <strain evidence="2">M600PL45_2</strain>
    </source>
</reference>
<proteinExistence type="predicted"/>
<name>A0ABS9SS98_9ACTN</name>
<dbReference type="Gene3D" id="1.25.40.10">
    <property type="entry name" value="Tetratricopeptide repeat domain"/>
    <property type="match status" value="1"/>
</dbReference>
<evidence type="ECO:0000313" key="2">
    <source>
        <dbReference type="EMBL" id="MCH6159155.1"/>
    </source>
</evidence>
<dbReference type="SUPFAM" id="SSF48452">
    <property type="entry name" value="TPR-like"/>
    <property type="match status" value="1"/>
</dbReference>